<evidence type="ECO:0000256" key="2">
    <source>
        <dbReference type="SAM" id="Phobius"/>
    </source>
</evidence>
<dbReference type="STRING" id="930990.A0A067MA33"/>
<feature type="compositionally biased region" description="Polar residues" evidence="1">
    <location>
        <begin position="100"/>
        <end position="119"/>
    </location>
</feature>
<evidence type="ECO:0000313" key="3">
    <source>
        <dbReference type="EMBL" id="KDQ08451.1"/>
    </source>
</evidence>
<feature type="compositionally biased region" description="Low complexity" evidence="1">
    <location>
        <begin position="22"/>
        <end position="38"/>
    </location>
</feature>
<reference evidence="4" key="1">
    <citation type="journal article" date="2014" name="Proc. Natl. Acad. Sci. U.S.A.">
        <title>Extensive sampling of basidiomycete genomes demonstrates inadequacy of the white-rot/brown-rot paradigm for wood decay fungi.</title>
        <authorList>
            <person name="Riley R."/>
            <person name="Salamov A.A."/>
            <person name="Brown D.W."/>
            <person name="Nagy L.G."/>
            <person name="Floudas D."/>
            <person name="Held B.W."/>
            <person name="Levasseur A."/>
            <person name="Lombard V."/>
            <person name="Morin E."/>
            <person name="Otillar R."/>
            <person name="Lindquist E.A."/>
            <person name="Sun H."/>
            <person name="LaButti K.M."/>
            <person name="Schmutz J."/>
            <person name="Jabbour D."/>
            <person name="Luo H."/>
            <person name="Baker S.E."/>
            <person name="Pisabarro A.G."/>
            <person name="Walton J.D."/>
            <person name="Blanchette R.A."/>
            <person name="Henrissat B."/>
            <person name="Martin F."/>
            <person name="Cullen D."/>
            <person name="Hibbett D.S."/>
            <person name="Grigoriev I.V."/>
        </authorList>
    </citation>
    <scope>NUCLEOTIDE SEQUENCE [LARGE SCALE GENOMIC DNA]</scope>
    <source>
        <strain evidence="4">FD-172 SS1</strain>
    </source>
</reference>
<organism evidence="3 4">
    <name type="scientific">Botryobasidium botryosum (strain FD-172 SS1)</name>
    <dbReference type="NCBI Taxonomy" id="930990"/>
    <lineage>
        <taxon>Eukaryota</taxon>
        <taxon>Fungi</taxon>
        <taxon>Dikarya</taxon>
        <taxon>Basidiomycota</taxon>
        <taxon>Agaricomycotina</taxon>
        <taxon>Agaricomycetes</taxon>
        <taxon>Cantharellales</taxon>
        <taxon>Botryobasidiaceae</taxon>
        <taxon>Botryobasidium</taxon>
    </lineage>
</organism>
<sequence>MNVDRIQYGYLAPTFVSAPLASSSTSTPSAASTSAATSDPGGPETDNLTTIIAGAVSGGVVFISLIIGAITYARSCSKTARLDEAFQESEGNNDHARPQSLETVHPKQNSLTSDGTTDFSPAFPPTVSGCSTPLSPFHLSGPQSGLQKTPGDQSRDSSHALHPPRPGGNCSTSRANPPAPHRSGAAPGSSGVQEQAPRRPNVLVRPPRARIQIQVPGLINNSTAEPQAKASRPRCADAPPSYYHS</sequence>
<proteinExistence type="predicted"/>
<dbReference type="Proteomes" id="UP000027195">
    <property type="component" value="Unassembled WGS sequence"/>
</dbReference>
<keyword evidence="2" id="KW-0812">Transmembrane</keyword>
<feature type="compositionally biased region" description="Polar residues" evidence="1">
    <location>
        <begin position="141"/>
        <end position="152"/>
    </location>
</feature>
<name>A0A067MA33_BOTB1</name>
<evidence type="ECO:0000256" key="1">
    <source>
        <dbReference type="SAM" id="MobiDB-lite"/>
    </source>
</evidence>
<feature type="transmembrane region" description="Helical" evidence="2">
    <location>
        <begin position="51"/>
        <end position="73"/>
    </location>
</feature>
<dbReference type="InParanoid" id="A0A067MA33"/>
<feature type="region of interest" description="Disordered" evidence="1">
    <location>
        <begin position="22"/>
        <end position="43"/>
    </location>
</feature>
<protein>
    <submittedName>
        <fullName evidence="3">Uncharacterized protein</fullName>
    </submittedName>
</protein>
<gene>
    <name evidence="3" type="ORF">BOTBODRAFT_565798</name>
</gene>
<keyword evidence="2" id="KW-0472">Membrane</keyword>
<evidence type="ECO:0000313" key="4">
    <source>
        <dbReference type="Proteomes" id="UP000027195"/>
    </source>
</evidence>
<feature type="region of interest" description="Disordered" evidence="1">
    <location>
        <begin position="87"/>
        <end position="245"/>
    </location>
</feature>
<keyword evidence="4" id="KW-1185">Reference proteome</keyword>
<dbReference type="AlphaFoldDB" id="A0A067MA33"/>
<dbReference type="HOGENOM" id="CLU_1133432_0_0_1"/>
<keyword evidence="2" id="KW-1133">Transmembrane helix</keyword>
<feature type="compositionally biased region" description="Low complexity" evidence="1">
    <location>
        <begin position="198"/>
        <end position="210"/>
    </location>
</feature>
<accession>A0A067MA33</accession>
<dbReference type="EMBL" id="KL198090">
    <property type="protein sequence ID" value="KDQ08451.1"/>
    <property type="molecule type" value="Genomic_DNA"/>
</dbReference>